<dbReference type="Gene3D" id="3.20.80.10">
    <property type="entry name" value="Regulatory factor, effector binding domain"/>
    <property type="match status" value="1"/>
</dbReference>
<dbReference type="SUPFAM" id="SSF55136">
    <property type="entry name" value="Probable bacterial effector-binding domain"/>
    <property type="match status" value="1"/>
</dbReference>
<dbReference type="InterPro" id="IPR011256">
    <property type="entry name" value="Reg_factor_effector_dom_sf"/>
</dbReference>
<sequence>MSREREEGPDDPLMSIGVFARRARLSMKALRLYDRQGLLRPARVDPVSGYRRYRESQLATARTVVLLRRLDMPLAEVAKVLAAPGPAGAELVAAHWEAVERRVAAQRELAAHLRDRLSGEGGSPRMDEVREREVPEQVVLTEQRHVRVEELPGWIDAATKRLCGAAQAYGGPAGPVFVVYHGEVDEDGDGPVEICLPVAAGDDIEGDAAVRREPAHREAYVRLTKAQVEFPQILSAYDAVVQWAAARGRACTGAGREVYFADRDGAGPADEVCDVAFPVD</sequence>
<dbReference type="EMBL" id="BAAATA010000018">
    <property type="protein sequence ID" value="GAA2494600.1"/>
    <property type="molecule type" value="Genomic_DNA"/>
</dbReference>
<dbReference type="SMART" id="SM00422">
    <property type="entry name" value="HTH_MERR"/>
    <property type="match status" value="1"/>
</dbReference>
<dbReference type="Pfam" id="PF06445">
    <property type="entry name" value="GyrI-like"/>
    <property type="match status" value="1"/>
</dbReference>
<name>A0ABP5ZG29_9ACTN</name>
<evidence type="ECO:0000259" key="2">
    <source>
        <dbReference type="PROSITE" id="PS50937"/>
    </source>
</evidence>
<dbReference type="InterPro" id="IPR009061">
    <property type="entry name" value="DNA-bd_dom_put_sf"/>
</dbReference>
<dbReference type="PANTHER" id="PTHR30204:SF97">
    <property type="entry name" value="MERR FAMILY REGULATORY PROTEIN"/>
    <property type="match status" value="1"/>
</dbReference>
<dbReference type="Pfam" id="PF13411">
    <property type="entry name" value="MerR_1"/>
    <property type="match status" value="1"/>
</dbReference>
<comment type="caution">
    <text evidence="3">The sequence shown here is derived from an EMBL/GenBank/DDBJ whole genome shotgun (WGS) entry which is preliminary data.</text>
</comment>
<dbReference type="RefSeq" id="WP_344383970.1">
    <property type="nucleotide sequence ID" value="NZ_BAAATA010000018.1"/>
</dbReference>
<dbReference type="InterPro" id="IPR047057">
    <property type="entry name" value="MerR_fam"/>
</dbReference>
<dbReference type="CDD" id="cd01107">
    <property type="entry name" value="HTH_BmrR"/>
    <property type="match status" value="1"/>
</dbReference>
<gene>
    <name evidence="3" type="ORF">GCM10010406_33380</name>
</gene>
<protein>
    <submittedName>
        <fullName evidence="3">MerR family transcriptional regulator</fullName>
    </submittedName>
</protein>
<dbReference type="Gene3D" id="1.10.1660.10">
    <property type="match status" value="1"/>
</dbReference>
<evidence type="ECO:0000256" key="1">
    <source>
        <dbReference type="ARBA" id="ARBA00023125"/>
    </source>
</evidence>
<feature type="domain" description="HTH merR-type" evidence="2">
    <location>
        <begin position="13"/>
        <end position="83"/>
    </location>
</feature>
<evidence type="ECO:0000313" key="3">
    <source>
        <dbReference type="EMBL" id="GAA2494600.1"/>
    </source>
</evidence>
<organism evidence="3 4">
    <name type="scientific">Streptomyces thermolineatus</name>
    <dbReference type="NCBI Taxonomy" id="44033"/>
    <lineage>
        <taxon>Bacteria</taxon>
        <taxon>Bacillati</taxon>
        <taxon>Actinomycetota</taxon>
        <taxon>Actinomycetes</taxon>
        <taxon>Kitasatosporales</taxon>
        <taxon>Streptomycetaceae</taxon>
        <taxon>Streptomyces</taxon>
    </lineage>
</organism>
<reference evidence="4" key="1">
    <citation type="journal article" date="2019" name="Int. J. Syst. Evol. Microbiol.">
        <title>The Global Catalogue of Microorganisms (GCM) 10K type strain sequencing project: providing services to taxonomists for standard genome sequencing and annotation.</title>
        <authorList>
            <consortium name="The Broad Institute Genomics Platform"/>
            <consortium name="The Broad Institute Genome Sequencing Center for Infectious Disease"/>
            <person name="Wu L."/>
            <person name="Ma J."/>
        </authorList>
    </citation>
    <scope>NUCLEOTIDE SEQUENCE [LARGE SCALE GENOMIC DNA]</scope>
    <source>
        <strain evidence="4">JCM 6307</strain>
    </source>
</reference>
<dbReference type="Proteomes" id="UP001501358">
    <property type="component" value="Unassembled WGS sequence"/>
</dbReference>
<evidence type="ECO:0000313" key="4">
    <source>
        <dbReference type="Proteomes" id="UP001501358"/>
    </source>
</evidence>
<dbReference type="PROSITE" id="PS00552">
    <property type="entry name" value="HTH_MERR_1"/>
    <property type="match status" value="1"/>
</dbReference>
<proteinExistence type="predicted"/>
<dbReference type="InterPro" id="IPR010499">
    <property type="entry name" value="AraC_E-bd"/>
</dbReference>
<dbReference type="PROSITE" id="PS50937">
    <property type="entry name" value="HTH_MERR_2"/>
    <property type="match status" value="1"/>
</dbReference>
<keyword evidence="4" id="KW-1185">Reference proteome</keyword>
<dbReference type="SMART" id="SM00871">
    <property type="entry name" value="AraC_E_bind"/>
    <property type="match status" value="1"/>
</dbReference>
<dbReference type="InterPro" id="IPR000551">
    <property type="entry name" value="MerR-type_HTH_dom"/>
</dbReference>
<accession>A0ABP5ZG29</accession>
<dbReference type="SUPFAM" id="SSF46955">
    <property type="entry name" value="Putative DNA-binding domain"/>
    <property type="match status" value="1"/>
</dbReference>
<dbReference type="InterPro" id="IPR029442">
    <property type="entry name" value="GyrI-like"/>
</dbReference>
<dbReference type="PANTHER" id="PTHR30204">
    <property type="entry name" value="REDOX-CYCLING DRUG-SENSING TRANSCRIPTIONAL ACTIVATOR SOXR"/>
    <property type="match status" value="1"/>
</dbReference>
<keyword evidence="1" id="KW-0238">DNA-binding</keyword>